<evidence type="ECO:0000313" key="2">
    <source>
        <dbReference type="EMBL" id="KAK0430428.1"/>
    </source>
</evidence>
<dbReference type="Gene3D" id="1.10.510.10">
    <property type="entry name" value="Transferase(Phosphotransferase) domain 1"/>
    <property type="match status" value="1"/>
</dbReference>
<organism evidence="2 3">
    <name type="scientific">Armillaria borealis</name>
    <dbReference type="NCBI Taxonomy" id="47425"/>
    <lineage>
        <taxon>Eukaryota</taxon>
        <taxon>Fungi</taxon>
        <taxon>Dikarya</taxon>
        <taxon>Basidiomycota</taxon>
        <taxon>Agaricomycotina</taxon>
        <taxon>Agaricomycetes</taxon>
        <taxon>Agaricomycetidae</taxon>
        <taxon>Agaricales</taxon>
        <taxon>Marasmiineae</taxon>
        <taxon>Physalacriaceae</taxon>
        <taxon>Armillaria</taxon>
    </lineage>
</organism>
<sequence>MPIERTVYGIAIENGHVLNATFKVKIDDDKDMLDLIKQIASEYPVPALRAVIWLPNEFLPLGPSAPEDLRARLVDRKLSDIAKPAEVDQTVESITNISQSGVQVKKTHIVIEIPPPAARASRILPEEEAELEDFVGALAKKYESVVAGTNKDKSPSASAQSEAYNAHQGKSLAILDGRYNAAENQQTIAPPIELFHPVFAQFRAKLADTEMAIPGDIVRDTASLMRSSSAIHVSEQPRTQESQTLLSKILKQSFLHAADLSYPSADIALCKNTTVDETAAVVIVEETSELGAGGSEPSVQGSFFYIKFWVDATHRQIREGCCCPSFIVGLAGPWLIIAGAVFTSQVIVQRLTDYLWLGNSRANDDDHILRIARILYSLQDSIKELQNYYKNLKPQPLETDKPHPRFFPSITSYRFNDKNVSFTYTSPLELDETCVTFLATLDADSGQKRVVVKFVQRYGEAAHRLLAELQLAPVLLYAGPINGCGVSYGNLQMIVMEYIQGQTLVEAYPNGLLPIGIKKAIETGLNALHSKDLVYGDLRRQNIMVTGEENRVRFIDFDWAGKVGEVRYPLHLASCICEISGALEYDLILKEHDTKMLDALG</sequence>
<dbReference type="PROSITE" id="PS00109">
    <property type="entry name" value="PROTEIN_KINASE_TYR"/>
    <property type="match status" value="1"/>
</dbReference>
<keyword evidence="3" id="KW-1185">Reference proteome</keyword>
<dbReference type="InterPro" id="IPR011009">
    <property type="entry name" value="Kinase-like_dom_sf"/>
</dbReference>
<dbReference type="PROSITE" id="PS50011">
    <property type="entry name" value="PROTEIN_KINASE_DOM"/>
    <property type="match status" value="1"/>
</dbReference>
<dbReference type="EMBL" id="JAUEPT010000149">
    <property type="protein sequence ID" value="KAK0430428.1"/>
    <property type="molecule type" value="Genomic_DNA"/>
</dbReference>
<dbReference type="PANTHER" id="PTHR37171">
    <property type="entry name" value="SERINE/THREONINE-PROTEIN KINASE YRZF-RELATED"/>
    <property type="match status" value="1"/>
</dbReference>
<dbReference type="InterPro" id="IPR008266">
    <property type="entry name" value="Tyr_kinase_AS"/>
</dbReference>
<protein>
    <recommendedName>
        <fullName evidence="1">Protein kinase domain-containing protein</fullName>
    </recommendedName>
</protein>
<dbReference type="GO" id="GO:0004672">
    <property type="term" value="F:protein kinase activity"/>
    <property type="evidence" value="ECO:0007669"/>
    <property type="project" value="InterPro"/>
</dbReference>
<evidence type="ECO:0000313" key="3">
    <source>
        <dbReference type="Proteomes" id="UP001175226"/>
    </source>
</evidence>
<dbReference type="GO" id="GO:0005524">
    <property type="term" value="F:ATP binding"/>
    <property type="evidence" value="ECO:0007669"/>
    <property type="project" value="InterPro"/>
</dbReference>
<dbReference type="Pfam" id="PF06176">
    <property type="entry name" value="WaaY"/>
    <property type="match status" value="1"/>
</dbReference>
<dbReference type="InterPro" id="IPR000719">
    <property type="entry name" value="Prot_kinase_dom"/>
</dbReference>
<reference evidence="2" key="1">
    <citation type="submission" date="2023-06" db="EMBL/GenBank/DDBJ databases">
        <authorList>
            <consortium name="Lawrence Berkeley National Laboratory"/>
            <person name="Ahrendt S."/>
            <person name="Sahu N."/>
            <person name="Indic B."/>
            <person name="Wong-Bajracharya J."/>
            <person name="Merenyi Z."/>
            <person name="Ke H.-M."/>
            <person name="Monk M."/>
            <person name="Kocsube S."/>
            <person name="Drula E."/>
            <person name="Lipzen A."/>
            <person name="Balint B."/>
            <person name="Henrissat B."/>
            <person name="Andreopoulos B."/>
            <person name="Martin F.M."/>
            <person name="Harder C.B."/>
            <person name="Rigling D."/>
            <person name="Ford K.L."/>
            <person name="Foster G.D."/>
            <person name="Pangilinan J."/>
            <person name="Papanicolaou A."/>
            <person name="Barry K."/>
            <person name="LaButti K."/>
            <person name="Viragh M."/>
            <person name="Koriabine M."/>
            <person name="Yan M."/>
            <person name="Riley R."/>
            <person name="Champramary S."/>
            <person name="Plett K.L."/>
            <person name="Tsai I.J."/>
            <person name="Slot J."/>
            <person name="Sipos G."/>
            <person name="Plett J."/>
            <person name="Nagy L.G."/>
            <person name="Grigoriev I.V."/>
        </authorList>
    </citation>
    <scope>NUCLEOTIDE SEQUENCE</scope>
    <source>
        <strain evidence="2">FPL87.14</strain>
    </source>
</reference>
<dbReference type="InterPro" id="IPR009330">
    <property type="entry name" value="LipoPS_heptP_kinase"/>
</dbReference>
<dbReference type="AlphaFoldDB" id="A0AA39ME29"/>
<evidence type="ECO:0000259" key="1">
    <source>
        <dbReference type="PROSITE" id="PS50011"/>
    </source>
</evidence>
<dbReference type="PANTHER" id="PTHR37171:SF1">
    <property type="entry name" value="SERINE_THREONINE-PROTEIN KINASE YRZF-RELATED"/>
    <property type="match status" value="1"/>
</dbReference>
<accession>A0AA39ME29</accession>
<proteinExistence type="predicted"/>
<dbReference type="Proteomes" id="UP001175226">
    <property type="component" value="Unassembled WGS sequence"/>
</dbReference>
<dbReference type="InterPro" id="IPR052396">
    <property type="entry name" value="Meiotic_Drive_Suppr_Kinase"/>
</dbReference>
<feature type="domain" description="Protein kinase" evidence="1">
    <location>
        <begin position="422"/>
        <end position="601"/>
    </location>
</feature>
<name>A0AA39ME29_9AGAR</name>
<comment type="caution">
    <text evidence="2">The sequence shown here is derived from an EMBL/GenBank/DDBJ whole genome shotgun (WGS) entry which is preliminary data.</text>
</comment>
<dbReference type="SUPFAM" id="SSF56112">
    <property type="entry name" value="Protein kinase-like (PK-like)"/>
    <property type="match status" value="1"/>
</dbReference>
<gene>
    <name evidence="2" type="ORF">EV421DRAFT_1912906</name>
</gene>